<gene>
    <name evidence="1" type="ORF">TSIB3V08_LOCUS5254</name>
</gene>
<accession>A0A7R9AX21</accession>
<reference evidence="1" key="1">
    <citation type="submission" date="2020-11" db="EMBL/GenBank/DDBJ databases">
        <authorList>
            <person name="Tran Van P."/>
        </authorList>
    </citation>
    <scope>NUCLEOTIDE SEQUENCE</scope>
</reference>
<organism evidence="1">
    <name type="scientific">Timema shepardi</name>
    <name type="common">Walking stick</name>
    <dbReference type="NCBI Taxonomy" id="629360"/>
    <lineage>
        <taxon>Eukaryota</taxon>
        <taxon>Metazoa</taxon>
        <taxon>Ecdysozoa</taxon>
        <taxon>Arthropoda</taxon>
        <taxon>Hexapoda</taxon>
        <taxon>Insecta</taxon>
        <taxon>Pterygota</taxon>
        <taxon>Neoptera</taxon>
        <taxon>Polyneoptera</taxon>
        <taxon>Phasmatodea</taxon>
        <taxon>Timematodea</taxon>
        <taxon>Timematoidea</taxon>
        <taxon>Timematidae</taxon>
        <taxon>Timema</taxon>
    </lineage>
</organism>
<proteinExistence type="predicted"/>
<name>A0A7R9AX21_TIMSH</name>
<dbReference type="EMBL" id="OC002010">
    <property type="protein sequence ID" value="CAD7261105.1"/>
    <property type="molecule type" value="Genomic_DNA"/>
</dbReference>
<evidence type="ECO:0000313" key="1">
    <source>
        <dbReference type="EMBL" id="CAD7261105.1"/>
    </source>
</evidence>
<dbReference type="AlphaFoldDB" id="A0A7R9AX21"/>
<sequence length="179" mass="20491">MKDYKPLSKVVKLKDYKPLSKVALLKDYKPLSKVAKLKDYKPLSKVVKLIERLQEIEQSHPNEGLQAFEQSATLVLDRPAEDCEIRANFPEEYIQQTKEFDSLSTKQYTRETRDNSDSELTTLLLMDSNGADVPAEISKEESAVYTSSSTHSHAGWGLSIYQGPTWKRGSLTQMWRFEN</sequence>
<protein>
    <submittedName>
        <fullName evidence="1">Uncharacterized protein</fullName>
    </submittedName>
</protein>